<dbReference type="GO" id="GO:0007165">
    <property type="term" value="P:signal transduction"/>
    <property type="evidence" value="ECO:0007669"/>
    <property type="project" value="TreeGrafter"/>
</dbReference>
<evidence type="ECO:0000256" key="1">
    <source>
        <dbReference type="ARBA" id="ARBA00012513"/>
    </source>
</evidence>
<dbReference type="EC" id="2.7.11.1" evidence="1"/>
<dbReference type="SMART" id="SM00220">
    <property type="entry name" value="S_TKc"/>
    <property type="match status" value="1"/>
</dbReference>
<sequence length="1166" mass="127817">MVHMPHIAGHQLSSIPTEGTVEKNKANKQHPTKSSLKQRSTSTTSTKMSASDEVPSSSSTDDHAQAHAQHRGQVDGDNGQKAGSSGRWRPRMSMGSPRRVRMQLPSVLGGSNKAARSSTPTGGGLTRSVGGSSVDNVSVGTDFGNASSNSKSMDVSSPVASPVVVTDDPSMSSVVTEGTAGDGSSPASRRKKSAQQAAQNVKASLRKSVKNMKLPLVPPHRKPTNGVIESEATTPQSRTDDDAVCNTANSASEAEMEISPKSVVEQQESIHSQTFSSTQSRSADEWQNRQYSSQMKDMMDRELSNLRQQRDNKEVQMKREIKEKDGFCRRVDSYDGQIIEIDGKSTYEIGNYLGGGVAGVVYEGHRLRPIHEYPVRTGIADQHYQPIIFSQEPPATEKEDTYDETTWSPASCFCPSSEPAFHTNDVPHVERQSTLAEPANCYDPKVQGEKSVKGVSGGAIAMDVAIEIPASPDGQLAQPMVVVDAIDAPSRSRHATKAASMNIDQSFRIYDDSMRNQGNLGTHTYPNEANGLALMDETVAIKILNPVGFRLLSPSAAETAVIVKEGDALEEDVKRGIRPMSGKHVWWIVNPNSRNLRALQRKKSAFSLDGANGYPPHRNEKDRFSKRRSAASSGGVVVDRGSPERGLRLSLVAAYIDPRTNKLRELPLTRCIEIWGHSPFGASELEFESMMDAIERVNAGHPPAEPPFVLSGSPLRGETIRHDYSAEHFGDHLPTVELAAKRTGLYRAAAAERTTVYCAALKAYIAVPAVPPKYLRWLRQRRAATKEIRNMMQIGRHRNVVHLYEVLEQIQESKSTMFLILELVRGGELFELISSNPSARSRSGKQQKEDDTESIMRKFFQELASGIAYCHANGIAHRDLKPENLLVHNGPGDERTLKIADFGLSATFALNREVSDQDTVMSYNLSLQGTVNDNSTIGFNGSIMNHASISPGPVTGLSPLNKSMNSLSALGATALSYLTCGNISDVSGCNQPFSQQEPEVEPQPAPLRRMTSIVGSPHYVAPEIISQSDDDNETGNKLKTGYDGTRADVWSAGVILYAMLFRSLPFGEDLLRCPRYQSFFKWYEEARQQGGRRSSTEAALNPNFSEQDEEDMLGPHWFFPSESSVESRDLIVAMLNPDPLVRLSIDMVMRHPWLTRHGLSRPEAHS</sequence>
<comment type="catalytic activity">
    <reaction evidence="7">
        <text>L-threonyl-[protein] + ATP = O-phospho-L-threonyl-[protein] + ADP + H(+)</text>
        <dbReference type="Rhea" id="RHEA:46608"/>
        <dbReference type="Rhea" id="RHEA-COMP:11060"/>
        <dbReference type="Rhea" id="RHEA-COMP:11605"/>
        <dbReference type="ChEBI" id="CHEBI:15378"/>
        <dbReference type="ChEBI" id="CHEBI:30013"/>
        <dbReference type="ChEBI" id="CHEBI:30616"/>
        <dbReference type="ChEBI" id="CHEBI:61977"/>
        <dbReference type="ChEBI" id="CHEBI:456216"/>
        <dbReference type="EC" id="2.7.11.1"/>
    </reaction>
</comment>
<protein>
    <recommendedName>
        <fullName evidence="1">non-specific serine/threonine protein kinase</fullName>
        <ecNumber evidence="1">2.7.11.1</ecNumber>
    </recommendedName>
</protein>
<evidence type="ECO:0000256" key="7">
    <source>
        <dbReference type="ARBA" id="ARBA00047899"/>
    </source>
</evidence>
<feature type="compositionally biased region" description="Low complexity" evidence="10">
    <location>
        <begin position="152"/>
        <end position="170"/>
    </location>
</feature>
<feature type="compositionally biased region" description="Low complexity" evidence="10">
    <location>
        <begin position="128"/>
        <end position="140"/>
    </location>
</feature>
<keyword evidence="2" id="KW-0723">Serine/threonine-protein kinase</keyword>
<dbReference type="Gene3D" id="1.10.510.10">
    <property type="entry name" value="Transferase(Phosphotransferase) domain 1"/>
    <property type="match status" value="2"/>
</dbReference>
<dbReference type="PANTHER" id="PTHR43895">
    <property type="entry name" value="CALCIUM/CALMODULIN-DEPENDENT PROTEIN KINASE KINASE-RELATED"/>
    <property type="match status" value="1"/>
</dbReference>
<evidence type="ECO:0000256" key="6">
    <source>
        <dbReference type="ARBA" id="ARBA00022840"/>
    </source>
</evidence>
<dbReference type="AlphaFoldDB" id="A0A7S1ZJC7"/>
<dbReference type="Pfam" id="PF00069">
    <property type="entry name" value="Pkinase"/>
    <property type="match status" value="2"/>
</dbReference>
<evidence type="ECO:0000256" key="8">
    <source>
        <dbReference type="ARBA" id="ARBA00048679"/>
    </source>
</evidence>
<evidence type="ECO:0000256" key="3">
    <source>
        <dbReference type="ARBA" id="ARBA00022679"/>
    </source>
</evidence>
<dbReference type="GO" id="GO:0005524">
    <property type="term" value="F:ATP binding"/>
    <property type="evidence" value="ECO:0007669"/>
    <property type="project" value="UniProtKB-KW"/>
</dbReference>
<organism evidence="12">
    <name type="scientific">Ditylum brightwellii</name>
    <dbReference type="NCBI Taxonomy" id="49249"/>
    <lineage>
        <taxon>Eukaryota</taxon>
        <taxon>Sar</taxon>
        <taxon>Stramenopiles</taxon>
        <taxon>Ochrophyta</taxon>
        <taxon>Bacillariophyta</taxon>
        <taxon>Mediophyceae</taxon>
        <taxon>Lithodesmiophycidae</taxon>
        <taxon>Lithodesmiales</taxon>
        <taxon>Lithodesmiaceae</taxon>
        <taxon>Ditylum</taxon>
    </lineage>
</organism>
<keyword evidence="5" id="KW-0418">Kinase</keyword>
<dbReference type="PROSITE" id="PS00108">
    <property type="entry name" value="PROTEIN_KINASE_ST"/>
    <property type="match status" value="1"/>
</dbReference>
<evidence type="ECO:0000256" key="10">
    <source>
        <dbReference type="SAM" id="MobiDB-lite"/>
    </source>
</evidence>
<reference evidence="12" key="1">
    <citation type="submission" date="2021-01" db="EMBL/GenBank/DDBJ databases">
        <authorList>
            <person name="Corre E."/>
            <person name="Pelletier E."/>
            <person name="Niang G."/>
            <person name="Scheremetjew M."/>
            <person name="Finn R."/>
            <person name="Kale V."/>
            <person name="Holt S."/>
            <person name="Cochrane G."/>
            <person name="Meng A."/>
            <person name="Brown T."/>
            <person name="Cohen L."/>
        </authorList>
    </citation>
    <scope>NUCLEOTIDE SEQUENCE</scope>
    <source>
        <strain evidence="12">Pop2</strain>
    </source>
</reference>
<evidence type="ECO:0000256" key="4">
    <source>
        <dbReference type="ARBA" id="ARBA00022741"/>
    </source>
</evidence>
<feature type="region of interest" description="Disordered" evidence="10">
    <location>
        <begin position="1"/>
        <end position="289"/>
    </location>
</feature>
<keyword evidence="3" id="KW-0808">Transferase</keyword>
<dbReference type="EMBL" id="HBGN01025360">
    <property type="protein sequence ID" value="CAD9340344.1"/>
    <property type="molecule type" value="Transcribed_RNA"/>
</dbReference>
<gene>
    <name evidence="12" type="ORF">DBRI1063_LOCUS16226</name>
</gene>
<dbReference type="GO" id="GO:0004674">
    <property type="term" value="F:protein serine/threonine kinase activity"/>
    <property type="evidence" value="ECO:0007669"/>
    <property type="project" value="UniProtKB-KW"/>
</dbReference>
<feature type="compositionally biased region" description="Low complexity" evidence="10">
    <location>
        <begin position="32"/>
        <end position="51"/>
    </location>
</feature>
<evidence type="ECO:0000259" key="11">
    <source>
        <dbReference type="PROSITE" id="PS50011"/>
    </source>
</evidence>
<evidence type="ECO:0000256" key="9">
    <source>
        <dbReference type="SAM" id="Coils"/>
    </source>
</evidence>
<dbReference type="InterPro" id="IPR000719">
    <property type="entry name" value="Prot_kinase_dom"/>
</dbReference>
<evidence type="ECO:0000256" key="5">
    <source>
        <dbReference type="ARBA" id="ARBA00022777"/>
    </source>
</evidence>
<feature type="coiled-coil region" evidence="9">
    <location>
        <begin position="296"/>
        <end position="323"/>
    </location>
</feature>
<dbReference type="InterPro" id="IPR008271">
    <property type="entry name" value="Ser/Thr_kinase_AS"/>
</dbReference>
<comment type="catalytic activity">
    <reaction evidence="8">
        <text>L-seryl-[protein] + ATP = O-phospho-L-seryl-[protein] + ADP + H(+)</text>
        <dbReference type="Rhea" id="RHEA:17989"/>
        <dbReference type="Rhea" id="RHEA-COMP:9863"/>
        <dbReference type="Rhea" id="RHEA-COMP:11604"/>
        <dbReference type="ChEBI" id="CHEBI:15378"/>
        <dbReference type="ChEBI" id="CHEBI:29999"/>
        <dbReference type="ChEBI" id="CHEBI:30616"/>
        <dbReference type="ChEBI" id="CHEBI:83421"/>
        <dbReference type="ChEBI" id="CHEBI:456216"/>
        <dbReference type="EC" id="2.7.11.1"/>
    </reaction>
</comment>
<proteinExistence type="predicted"/>
<evidence type="ECO:0000256" key="2">
    <source>
        <dbReference type="ARBA" id="ARBA00022527"/>
    </source>
</evidence>
<dbReference type="PROSITE" id="PS50011">
    <property type="entry name" value="PROTEIN_KINASE_DOM"/>
    <property type="match status" value="1"/>
</dbReference>
<keyword evidence="9" id="KW-0175">Coiled coil</keyword>
<accession>A0A7S1ZJC7</accession>
<feature type="domain" description="Protein kinase" evidence="11">
    <location>
        <begin position="742"/>
        <end position="1154"/>
    </location>
</feature>
<evidence type="ECO:0000313" key="12">
    <source>
        <dbReference type="EMBL" id="CAD9340344.1"/>
    </source>
</evidence>
<feature type="region of interest" description="Disordered" evidence="10">
    <location>
        <begin position="607"/>
        <end position="640"/>
    </location>
</feature>
<keyword evidence="6" id="KW-0067">ATP-binding</keyword>
<keyword evidence="4" id="KW-0547">Nucleotide-binding</keyword>
<feature type="compositionally biased region" description="Polar residues" evidence="10">
    <location>
        <begin position="264"/>
        <end position="281"/>
    </location>
</feature>
<name>A0A7S1ZJC7_9STRA</name>
<dbReference type="InterPro" id="IPR011009">
    <property type="entry name" value="Kinase-like_dom_sf"/>
</dbReference>
<dbReference type="PANTHER" id="PTHR43895:SF32">
    <property type="entry name" value="SERINE_THREONINE-PROTEIN KINASE CHK1"/>
    <property type="match status" value="1"/>
</dbReference>
<dbReference type="SUPFAM" id="SSF56112">
    <property type="entry name" value="Protein kinase-like (PK-like)"/>
    <property type="match status" value="1"/>
</dbReference>